<dbReference type="Pfam" id="PF16401">
    <property type="entry name" value="DUF5009"/>
    <property type="match status" value="1"/>
</dbReference>
<feature type="transmembrane region" description="Helical" evidence="1">
    <location>
        <begin position="62"/>
        <end position="83"/>
    </location>
</feature>
<feature type="transmembrane region" description="Helical" evidence="1">
    <location>
        <begin position="250"/>
        <end position="270"/>
    </location>
</feature>
<keyword evidence="1" id="KW-0472">Membrane</keyword>
<evidence type="ECO:0000313" key="3">
    <source>
        <dbReference type="EMBL" id="MBW4657490.1"/>
    </source>
</evidence>
<protein>
    <submittedName>
        <fullName evidence="3">DUF5009 domain-containing protein</fullName>
    </submittedName>
</protein>
<feature type="transmembrane region" description="Helical" evidence="1">
    <location>
        <begin position="424"/>
        <end position="443"/>
    </location>
</feature>
<feature type="transmembrane region" description="Helical" evidence="1">
    <location>
        <begin position="455"/>
        <end position="475"/>
    </location>
</feature>
<keyword evidence="1" id="KW-0812">Transmembrane</keyword>
<reference evidence="3" key="1">
    <citation type="submission" date="2021-05" db="EMBL/GenBank/DDBJ databases">
        <authorList>
            <person name="Pietrasiak N."/>
            <person name="Ward R."/>
            <person name="Stajich J.E."/>
            <person name="Kurbessoian T."/>
        </authorList>
    </citation>
    <scope>NUCLEOTIDE SEQUENCE</scope>
    <source>
        <strain evidence="3">UHER 2000/2452</strain>
    </source>
</reference>
<feature type="transmembrane region" description="Helical" evidence="1">
    <location>
        <begin position="95"/>
        <end position="117"/>
    </location>
</feature>
<dbReference type="InterPro" id="IPR032176">
    <property type="entry name" value="DUF5009"/>
</dbReference>
<feature type="transmembrane region" description="Helical" evidence="1">
    <location>
        <begin position="189"/>
        <end position="207"/>
    </location>
</feature>
<feature type="transmembrane region" description="Helical" evidence="1">
    <location>
        <begin position="21"/>
        <end position="42"/>
    </location>
</feature>
<evidence type="ECO:0000256" key="1">
    <source>
        <dbReference type="SAM" id="Phobius"/>
    </source>
</evidence>
<dbReference type="Proteomes" id="UP000757435">
    <property type="component" value="Unassembled WGS sequence"/>
</dbReference>
<feature type="transmembrane region" description="Helical" evidence="1">
    <location>
        <begin position="384"/>
        <end position="404"/>
    </location>
</feature>
<keyword evidence="1" id="KW-1133">Transmembrane helix</keyword>
<comment type="caution">
    <text evidence="3">The sequence shown here is derived from an EMBL/GenBank/DDBJ whole genome shotgun (WGS) entry which is preliminary data.</text>
</comment>
<dbReference type="PANTHER" id="PTHR31061">
    <property type="entry name" value="LD22376P"/>
    <property type="match status" value="1"/>
</dbReference>
<organism evidence="3 4">
    <name type="scientific">Drouetiella hepatica Uher 2000/2452</name>
    <dbReference type="NCBI Taxonomy" id="904376"/>
    <lineage>
        <taxon>Bacteria</taxon>
        <taxon>Bacillati</taxon>
        <taxon>Cyanobacteriota</taxon>
        <taxon>Cyanophyceae</taxon>
        <taxon>Oculatellales</taxon>
        <taxon>Oculatellaceae</taxon>
        <taxon>Drouetiella</taxon>
    </lineage>
</organism>
<name>A0A951Q7U4_9CYAN</name>
<gene>
    <name evidence="3" type="ORF">KME15_02355</name>
</gene>
<dbReference type="AlphaFoldDB" id="A0A951Q7U4"/>
<reference evidence="3" key="2">
    <citation type="journal article" date="2022" name="Microbiol. Resour. Announc.">
        <title>Metagenome Sequencing to Explore Phylogenomics of Terrestrial Cyanobacteria.</title>
        <authorList>
            <person name="Ward R.D."/>
            <person name="Stajich J.E."/>
            <person name="Johansen J.R."/>
            <person name="Huntemann M."/>
            <person name="Clum A."/>
            <person name="Foster B."/>
            <person name="Foster B."/>
            <person name="Roux S."/>
            <person name="Palaniappan K."/>
            <person name="Varghese N."/>
            <person name="Mukherjee S."/>
            <person name="Reddy T.B.K."/>
            <person name="Daum C."/>
            <person name="Copeland A."/>
            <person name="Chen I.A."/>
            <person name="Ivanova N.N."/>
            <person name="Kyrpides N.C."/>
            <person name="Shapiro N."/>
            <person name="Eloe-Fadrosh E.A."/>
            <person name="Pietrasiak N."/>
        </authorList>
    </citation>
    <scope>NUCLEOTIDE SEQUENCE</scope>
    <source>
        <strain evidence="3">UHER 2000/2452</strain>
    </source>
</reference>
<feature type="transmembrane region" description="Helical" evidence="1">
    <location>
        <begin position="300"/>
        <end position="320"/>
    </location>
</feature>
<feature type="transmembrane region" description="Helical" evidence="1">
    <location>
        <begin position="212"/>
        <end position="230"/>
    </location>
</feature>
<dbReference type="EMBL" id="JAHHHD010000002">
    <property type="protein sequence ID" value="MBW4657490.1"/>
    <property type="molecule type" value="Genomic_DNA"/>
</dbReference>
<proteinExistence type="predicted"/>
<feature type="transmembrane region" description="Helical" evidence="1">
    <location>
        <begin position="129"/>
        <end position="147"/>
    </location>
</feature>
<feature type="transmembrane region" description="Helical" evidence="1">
    <location>
        <begin position="159"/>
        <end position="177"/>
    </location>
</feature>
<dbReference type="PANTHER" id="PTHR31061:SF24">
    <property type="entry name" value="LD22376P"/>
    <property type="match status" value="1"/>
</dbReference>
<accession>A0A951Q7U4</accession>
<evidence type="ECO:0000313" key="4">
    <source>
        <dbReference type="Proteomes" id="UP000757435"/>
    </source>
</evidence>
<evidence type="ECO:0000259" key="2">
    <source>
        <dbReference type="Pfam" id="PF16401"/>
    </source>
</evidence>
<feature type="domain" description="DUF5009" evidence="2">
    <location>
        <begin position="11"/>
        <end position="268"/>
    </location>
</feature>
<sequence>MTLKNTNALPRANALDALRGLAILAMVFSATIRYEILPTWMYHAQVPPPNHVFNKTLPGLTWVDLVFPVFLFAMGAAIPLALSRRIAEGWSMPKIILQIFRRGTILGAFAIILQHLRPSVMDAEPTRETWILAMIGFALLCLMLGRLPASWKLSRYQGLITLTGWAACFVLLSQLDYDGERFSLDRSDPILISLANMAVFGSLLWLFTRSNWMLRLGCLVILLALQFASGSEGWVQNLWRFSPAPWIFKFYYLKYLFIVIPGTIAGDLILQKAQNETALTEAFEPDHPQSAPTAWSRSQLILIIGSLLLLCITLLVGLQARWTLETTLISGVMAAAISLLFTKTEHETEQIIKQFYQWGVYWLALGLCFEPFQAGIKKDPSTYSYYFVTIAIAFFLLIISTILIERFNQKRFLKLLIENGQNPMIAYVAFANLLWPILQLLGLEDWIIAQTGTPILGVLKGVAYTGAIALFTSFCTRQKFFWKT</sequence>